<gene>
    <name evidence="2" type="ORF">BRAD3257_2832</name>
</gene>
<dbReference type="SUPFAM" id="SSF49313">
    <property type="entry name" value="Cadherin-like"/>
    <property type="match status" value="2"/>
</dbReference>
<evidence type="ECO:0000313" key="3">
    <source>
        <dbReference type="Proteomes" id="UP000246085"/>
    </source>
</evidence>
<dbReference type="GO" id="GO:0005509">
    <property type="term" value="F:calcium ion binding"/>
    <property type="evidence" value="ECO:0007669"/>
    <property type="project" value="InterPro"/>
</dbReference>
<name>A0A2U3PXK0_9BRAD</name>
<dbReference type="InterPro" id="IPR046540">
    <property type="entry name" value="DMFA2_C"/>
</dbReference>
<dbReference type="SUPFAM" id="SSF81296">
    <property type="entry name" value="E set domains"/>
    <property type="match status" value="1"/>
</dbReference>
<sequence>MLYQRGSVLGRGARPLFLEENDPGGQDVVSQRVAFWNATVGYGPQTWEGLWSPPRVEPVSGPELLSSAAGQAASHSRLADLLSTSATLDRRVSFPPFAAEAAPAFWAHHEPTANSLPTGSLSVTTDHADYAPGGSATFTASGIRAGASVTFQIADLLSAPGANGLADVYTPFTIGDGGTGDLDGRVNGTVVAQWQVPADGRATGATLQLTATSGGQTATATFSDASNKIVTENQLAGTPQSTWAIHGSIASKGDSQIEGFATQISTNAGQTVSFKIQTASSVNGYTLDIYRLGYYGGNGARLINSMHHTGTDNQPSAIFNTATRTVDAGNWSVTDSWTIPSTAVSGVYFAKLTSDTGGYQNMIPFIVRNDSTTSDILFQTSDTTWEAYNPWGGYNLYAGPNGRSDRAYAVSYNRPIAMNSTAQFAGPQDFLFGEEYAAIYWLEQNGYDLNYISGIDAASNAPLLRNTKVYIDVGHDEYWSQSQFANVKAAAGAGVNLGFLSGNQIYWDIALAPSYDSSQTPNRTVVEYKDIWSGTQLDPNGTAGGGAGLFRDPVYGPGTPENSLSGTIFTVDDLGTLDNISVPASMSQLRFWRNTSIASGNGGTLTGLLGYEWDSDLDNGFRPAGLIDMSSTTRNVNTLLLDNGLTTGPGTATHSLTLYRNPTSGALVFGAGTVMWSWGLSNQYAPYSGLTEPVSPAVQQSMVNLFADMGVTPQTLQASLVLAQASTDHTAPTAVISSPTGGTSFSQGQSVTINGTASDVGGRVAGIEVSTDGGTTWHPANGTTSWSYTWVASGAGTHLIEARATDDSVNLQTSPATVSINVGGGGSLFTASNTPAQTDVNDGRAIEVGVKFTSSTAGQITALKFYRSPGDTGSDLLDLWSSTGTKLASATFSNTAATGWQTVTLPTPVSIAANTTYVASYHTSGTYVVTSNFFTSAVTSGPLTAPSSASSGGNGVYSYGGTSSAGIFPTSTFNAENYWADVVLSTSSGTDTAPVLTNQTPDQNAVVGSAFSLTLPANTFTDSDGDPLAYAATLANGSALPAWLTFNASTRTFSGTPTSSNVGTISVKTSATDPGGFSASETFNIAVTTTAAVSLFAASSTPAQTNLNDGTPLEVGVKFTSSTAGQITALKFYRSPGDTGSDLLDLWSSTGTKLASATFSNTTATGWQTVTLATPVSIAANTTYVASYHTSGAYVVTSNFFTSAVTSGPLTAPSSASSGGNGVYSYGGTSSAGIFPTSTFSASNYWADVVFNSSGGTDTAPVLTNQTPDQNATVGSAFSLTLPANTFTDSDGDPLAYAATLANGSALPAWLTFNASTRTFSGTPTSSNVGTISVKTSATDPGGFSASETFNIAVTTTAPVSLFAASSTPAQTNLNDGTPLEVGVKFTSSTAGQITALKFYRSPGDTGSDLLDLWSSTGTKLASATFSNTTATGWQTVTLATPVSIAANTTYVASYHTSGAYVVTNNFFTNSLTSGPLTAPSSASSGGNGVYAYGGTNSAGLFPTSSFSASNYYADVVFQPQLAA</sequence>
<dbReference type="InterPro" id="IPR006644">
    <property type="entry name" value="Cadg"/>
</dbReference>
<dbReference type="Pfam" id="PF13313">
    <property type="entry name" value="DUF4082"/>
    <property type="match status" value="3"/>
</dbReference>
<dbReference type="GO" id="GO:0016011">
    <property type="term" value="C:dystroglycan complex"/>
    <property type="evidence" value="ECO:0007669"/>
    <property type="project" value="TreeGrafter"/>
</dbReference>
<evidence type="ECO:0000313" key="2">
    <source>
        <dbReference type="EMBL" id="SPP93895.1"/>
    </source>
</evidence>
<dbReference type="Gene3D" id="2.60.40.10">
    <property type="entry name" value="Immunoglobulins"/>
    <property type="match status" value="2"/>
</dbReference>
<dbReference type="GO" id="GO:0043236">
    <property type="term" value="F:laminin binding"/>
    <property type="evidence" value="ECO:0007669"/>
    <property type="project" value="TreeGrafter"/>
</dbReference>
<reference evidence="2 3" key="1">
    <citation type="submission" date="2018-03" db="EMBL/GenBank/DDBJ databases">
        <authorList>
            <person name="Gully D."/>
        </authorList>
    </citation>
    <scope>NUCLEOTIDE SEQUENCE [LARGE SCALE GENOMIC DNA]</scope>
    <source>
        <strain evidence="2">ORS3257</strain>
    </source>
</reference>
<dbReference type="PANTHER" id="PTHR21559">
    <property type="entry name" value="DYSTROGLYCAN-RELATED"/>
    <property type="match status" value="1"/>
</dbReference>
<dbReference type="InterPro" id="IPR013783">
    <property type="entry name" value="Ig-like_fold"/>
</dbReference>
<dbReference type="SMART" id="SM00736">
    <property type="entry name" value="CADG"/>
    <property type="match status" value="2"/>
</dbReference>
<dbReference type="Pfam" id="PF17957">
    <property type="entry name" value="Big_7"/>
    <property type="match status" value="1"/>
</dbReference>
<dbReference type="Pfam" id="PF20254">
    <property type="entry name" value="DMFA2_C"/>
    <property type="match status" value="1"/>
</dbReference>
<dbReference type="CDD" id="cd11303">
    <property type="entry name" value="Dystroglycan_repeat"/>
    <property type="match status" value="2"/>
</dbReference>
<dbReference type="InterPro" id="IPR014756">
    <property type="entry name" value="Ig_E-set"/>
</dbReference>
<dbReference type="Proteomes" id="UP000246085">
    <property type="component" value="Chromosome BRAD3257"/>
</dbReference>
<dbReference type="RefSeq" id="WP_122402107.1">
    <property type="nucleotide sequence ID" value="NZ_LS398110.1"/>
</dbReference>
<dbReference type="EMBL" id="LS398110">
    <property type="protein sequence ID" value="SPP93895.1"/>
    <property type="molecule type" value="Genomic_DNA"/>
</dbReference>
<accession>A0A2U3PXK0</accession>
<dbReference type="KEGG" id="bvz:BRAD3257_2832"/>
<feature type="domain" description="Dystroglycan-type cadherin-like" evidence="1">
    <location>
        <begin position="995"/>
        <end position="1094"/>
    </location>
</feature>
<dbReference type="Pfam" id="PF05345">
    <property type="entry name" value="He_PIG"/>
    <property type="match status" value="2"/>
</dbReference>
<organism evidence="2 3">
    <name type="scientific">Bradyrhizobium vignae</name>
    <dbReference type="NCBI Taxonomy" id="1549949"/>
    <lineage>
        <taxon>Bacteria</taxon>
        <taxon>Pseudomonadati</taxon>
        <taxon>Pseudomonadota</taxon>
        <taxon>Alphaproteobacteria</taxon>
        <taxon>Hyphomicrobiales</taxon>
        <taxon>Nitrobacteraceae</taxon>
        <taxon>Bradyrhizobium</taxon>
    </lineage>
</organism>
<proteinExistence type="predicted"/>
<evidence type="ECO:0000259" key="1">
    <source>
        <dbReference type="SMART" id="SM00736"/>
    </source>
</evidence>
<dbReference type="InterPro" id="IPR025141">
    <property type="entry name" value="DUF4082"/>
</dbReference>
<dbReference type="InterPro" id="IPR015919">
    <property type="entry name" value="Cadherin-like_sf"/>
</dbReference>
<dbReference type="PANTHER" id="PTHR21559:SF24">
    <property type="entry name" value="DYSTROGLYCAN 1"/>
    <property type="match status" value="1"/>
</dbReference>
<protein>
    <submittedName>
        <fullName evidence="2">Mo-co oxidoreductase dimerization domain</fullName>
    </submittedName>
</protein>
<dbReference type="Gene3D" id="2.60.40.650">
    <property type="match status" value="1"/>
</dbReference>
<feature type="domain" description="Dystroglycan-type cadherin-like" evidence="1">
    <location>
        <begin position="1262"/>
        <end position="1361"/>
    </location>
</feature>